<comment type="caution">
    <text evidence="2">The sequence shown here is derived from an EMBL/GenBank/DDBJ whole genome shotgun (WGS) entry which is preliminary data.</text>
</comment>
<gene>
    <name evidence="2" type="ORF">ACFQPS_06420</name>
</gene>
<reference evidence="3" key="1">
    <citation type="journal article" date="2019" name="Int. J. Syst. Evol. Microbiol.">
        <title>The Global Catalogue of Microorganisms (GCM) 10K type strain sequencing project: providing services to taxonomists for standard genome sequencing and annotation.</title>
        <authorList>
            <consortium name="The Broad Institute Genomics Platform"/>
            <consortium name="The Broad Institute Genome Sequencing Center for Infectious Disease"/>
            <person name="Wu L."/>
            <person name="Ma J."/>
        </authorList>
    </citation>
    <scope>NUCLEOTIDE SEQUENCE [LARGE SCALE GENOMIC DNA]</scope>
    <source>
        <strain evidence="3">CGMCC 1.16275</strain>
    </source>
</reference>
<dbReference type="InterPro" id="IPR036425">
    <property type="entry name" value="MoaB/Mog-like_dom_sf"/>
</dbReference>
<dbReference type="CDD" id="cd00885">
    <property type="entry name" value="cinA"/>
    <property type="match status" value="1"/>
</dbReference>
<dbReference type="SUPFAM" id="SSF53218">
    <property type="entry name" value="Molybdenum cofactor biosynthesis proteins"/>
    <property type="match status" value="1"/>
</dbReference>
<dbReference type="InterPro" id="IPR056596">
    <property type="entry name" value="FLAD1_M"/>
</dbReference>
<evidence type="ECO:0000313" key="3">
    <source>
        <dbReference type="Proteomes" id="UP001596456"/>
    </source>
</evidence>
<dbReference type="InterPro" id="IPR050101">
    <property type="entry name" value="CinA"/>
</dbReference>
<dbReference type="Pfam" id="PF24102">
    <property type="entry name" value="FLAD1_M"/>
    <property type="match status" value="1"/>
</dbReference>
<keyword evidence="3" id="KW-1185">Reference proteome</keyword>
<dbReference type="SMART" id="SM00852">
    <property type="entry name" value="MoCF_biosynth"/>
    <property type="match status" value="1"/>
</dbReference>
<evidence type="ECO:0000259" key="1">
    <source>
        <dbReference type="SMART" id="SM00852"/>
    </source>
</evidence>
<accession>A0ABW2KS11</accession>
<dbReference type="Gene3D" id="3.40.980.10">
    <property type="entry name" value="MoaB/Mog-like domain"/>
    <property type="match status" value="1"/>
</dbReference>
<protein>
    <submittedName>
        <fullName evidence="2">Competence/damage-inducible protein A</fullName>
    </submittedName>
</protein>
<proteinExistence type="predicted"/>
<organism evidence="2 3">
    <name type="scientific">Rhodocista pekingensis</name>
    <dbReference type="NCBI Taxonomy" id="201185"/>
    <lineage>
        <taxon>Bacteria</taxon>
        <taxon>Pseudomonadati</taxon>
        <taxon>Pseudomonadota</taxon>
        <taxon>Alphaproteobacteria</taxon>
        <taxon>Rhodospirillales</taxon>
        <taxon>Azospirillaceae</taxon>
        <taxon>Rhodocista</taxon>
    </lineage>
</organism>
<dbReference type="PANTHER" id="PTHR13939">
    <property type="entry name" value="NICOTINAMIDE-NUCLEOTIDE AMIDOHYDROLASE PNCC"/>
    <property type="match status" value="1"/>
</dbReference>
<feature type="domain" description="MoaB/Mog" evidence="1">
    <location>
        <begin position="20"/>
        <end position="181"/>
    </location>
</feature>
<evidence type="ECO:0000313" key="2">
    <source>
        <dbReference type="EMBL" id="MFC7332791.1"/>
    </source>
</evidence>
<dbReference type="PANTHER" id="PTHR13939:SF0">
    <property type="entry name" value="NMN AMIDOHYDROLASE-LIKE PROTEIN YFAY"/>
    <property type="match status" value="1"/>
</dbReference>
<dbReference type="InterPro" id="IPR001453">
    <property type="entry name" value="MoaB/Mog_dom"/>
</dbReference>
<dbReference type="Pfam" id="PF00994">
    <property type="entry name" value="MoCF_biosynth"/>
    <property type="match status" value="1"/>
</dbReference>
<dbReference type="EMBL" id="JBHTCM010000007">
    <property type="protein sequence ID" value="MFC7332791.1"/>
    <property type="molecule type" value="Genomic_DNA"/>
</dbReference>
<name>A0ABW2KS11_9PROT</name>
<dbReference type="Proteomes" id="UP001596456">
    <property type="component" value="Unassembled WGS sequence"/>
</dbReference>
<sequence length="264" mass="27235">MTTESQAPAAADPASSPTAALLIIGNEILSGRTQDANLAHIARTLGGLGIPLREVRVVPDLEAEIVAAVNALRARYSYVFTTGGIGPTHDDITAASIATAFGVPLVRHPEAQARLERHYAGTGMLNEARLRMADTPEGASLIDNPVSAAPGFQIGNVFVMAGVPVIMQAMLAGLAPRLVGGPPVLSKAVVCSVPEGTLADALRAIQADFADVDIGSYPAFRQGRVSTSLVLRGTDPARLEAATERVAAMVRALGDEPSVQDGTG</sequence>
<dbReference type="RefSeq" id="WP_377357457.1">
    <property type="nucleotide sequence ID" value="NZ_JBHTCM010000007.1"/>
</dbReference>